<accession>A0A0T5VIY7</accession>
<keyword evidence="2" id="KW-1185">Reference proteome</keyword>
<dbReference type="RefSeq" id="WP_057934518.1">
    <property type="nucleotide sequence ID" value="NZ_LMZQ01000031.1"/>
</dbReference>
<dbReference type="EMBL" id="LMZQ01000031">
    <property type="protein sequence ID" value="KRT13826.1"/>
    <property type="molecule type" value="Genomic_DNA"/>
</dbReference>
<evidence type="ECO:0000313" key="1">
    <source>
        <dbReference type="EMBL" id="KRT13826.1"/>
    </source>
</evidence>
<organism evidence="1 2">
    <name type="scientific">Pedobacter ginsenosidimutans</name>
    <dbReference type="NCBI Taxonomy" id="687842"/>
    <lineage>
        <taxon>Bacteria</taxon>
        <taxon>Pseudomonadati</taxon>
        <taxon>Bacteroidota</taxon>
        <taxon>Sphingobacteriia</taxon>
        <taxon>Sphingobacteriales</taxon>
        <taxon>Sphingobacteriaceae</taxon>
        <taxon>Pedobacter</taxon>
    </lineage>
</organism>
<reference evidence="1 2" key="1">
    <citation type="submission" date="2015-11" db="EMBL/GenBank/DDBJ databases">
        <title>Sequence of Pedobacter ginsenosidimutans.</title>
        <authorList>
            <person name="Carson E."/>
            <person name="Keyser V."/>
            <person name="Newman J."/>
            <person name="Miller J."/>
        </authorList>
    </citation>
    <scope>NUCLEOTIDE SEQUENCE [LARGE SCALE GENOMIC DNA]</scope>
    <source>
        <strain evidence="1 2">KACC 14530</strain>
    </source>
</reference>
<dbReference type="Proteomes" id="UP000051950">
    <property type="component" value="Unassembled WGS sequence"/>
</dbReference>
<proteinExistence type="predicted"/>
<evidence type="ECO:0000313" key="2">
    <source>
        <dbReference type="Proteomes" id="UP000051950"/>
    </source>
</evidence>
<name>A0A0T5VIY7_9SPHI</name>
<comment type="caution">
    <text evidence="1">The sequence shown here is derived from an EMBL/GenBank/DDBJ whole genome shotgun (WGS) entry which is preliminary data.</text>
</comment>
<dbReference type="OrthoDB" id="766861at2"/>
<gene>
    <name evidence="1" type="ORF">ASU31_22585</name>
</gene>
<protein>
    <submittedName>
        <fullName evidence="1">Uncharacterized protein</fullName>
    </submittedName>
</protein>
<dbReference type="AlphaFoldDB" id="A0A0T5VIY7"/>
<dbReference type="STRING" id="687842.ASU31_22585"/>
<sequence>MINKTYLFLIFFCLIACKSSIKSPTLASDTNKIITKILDDKQLFKDLVPKPDTIFIIKTKLVNESWPVKTDKFNLSYINSDKKNEDMINLSPTSFNDNRIRVDFGKIIIQNDTAKVSFGLYEFQKFMIYDYKLAYKLSHWSIYSKTKRTH</sequence>